<dbReference type="Pfam" id="PF05069">
    <property type="entry name" value="Phage_tail_S"/>
    <property type="match status" value="1"/>
</dbReference>
<proteinExistence type="predicted"/>
<accession>A0A9X4BK80</accession>
<keyword evidence="2" id="KW-1185">Reference proteome</keyword>
<dbReference type="AlphaFoldDB" id="A0A9X4BK80"/>
<evidence type="ECO:0000313" key="2">
    <source>
        <dbReference type="Proteomes" id="UP001139971"/>
    </source>
</evidence>
<evidence type="ECO:0000313" key="1">
    <source>
        <dbReference type="EMBL" id="MDC8012929.1"/>
    </source>
</evidence>
<dbReference type="EMBL" id="JAOVZO020000015">
    <property type="protein sequence ID" value="MDC8012929.1"/>
    <property type="molecule type" value="Genomic_DNA"/>
</dbReference>
<name>A0A9X4BK80_9GAMM</name>
<dbReference type="InterPro" id="IPR006522">
    <property type="entry name" value="Phage_virion_morphogenesis"/>
</dbReference>
<reference evidence="1" key="1">
    <citation type="submission" date="2023-02" db="EMBL/GenBank/DDBJ databases">
        <title>Tahibacter soli sp. nov. isolated from soil.</title>
        <authorList>
            <person name="Baek J.H."/>
            <person name="Lee J.K."/>
            <person name="Choi D.G."/>
            <person name="Jeon C.O."/>
        </authorList>
    </citation>
    <scope>NUCLEOTIDE SEQUENCE</scope>
    <source>
        <strain evidence="1">BL</strain>
    </source>
</reference>
<gene>
    <name evidence="1" type="ORF">OD750_010275</name>
</gene>
<comment type="caution">
    <text evidence="1">The sequence shown here is derived from an EMBL/GenBank/DDBJ whole genome shotgun (WGS) entry which is preliminary data.</text>
</comment>
<protein>
    <submittedName>
        <fullName evidence="1">Phage virion morphogenesis protein</fullName>
    </submittedName>
</protein>
<dbReference type="RefSeq" id="WP_263544621.1">
    <property type="nucleotide sequence ID" value="NZ_JAOVZO020000015.1"/>
</dbReference>
<dbReference type="Proteomes" id="UP001139971">
    <property type="component" value="Unassembled WGS sequence"/>
</dbReference>
<dbReference type="NCBIfam" id="TIGR01635">
    <property type="entry name" value="tail_comp_S"/>
    <property type="match status" value="1"/>
</dbReference>
<organism evidence="1 2">
    <name type="scientific">Tahibacter soli</name>
    <dbReference type="NCBI Taxonomy" id="2983605"/>
    <lineage>
        <taxon>Bacteria</taxon>
        <taxon>Pseudomonadati</taxon>
        <taxon>Pseudomonadota</taxon>
        <taxon>Gammaproteobacteria</taxon>
        <taxon>Lysobacterales</taxon>
        <taxon>Rhodanobacteraceae</taxon>
        <taxon>Tahibacter</taxon>
    </lineage>
</organism>
<sequence>MSGGFVMEWEDAAARVRLTELIKRGTNTRPLMLEIGYELVRSTLQRFDDEVDPDGNPWVELKPATLARKKGSKKLIEDGFLRGGIAVLEATDGFVEIGADREYAAIHQFGGSSNMAPGAAAILPRPYLGISSEDARRVSRIIVENLVQASL</sequence>